<evidence type="ECO:0000313" key="3">
    <source>
        <dbReference type="EMBL" id="CAF4556379.1"/>
    </source>
</evidence>
<keyword evidence="1" id="KW-1133">Transmembrane helix</keyword>
<feature type="transmembrane region" description="Helical" evidence="1">
    <location>
        <begin position="49"/>
        <end position="75"/>
    </location>
</feature>
<dbReference type="EMBL" id="CAJOBH010089200">
    <property type="protein sequence ID" value="CAF4556379.1"/>
    <property type="molecule type" value="Genomic_DNA"/>
</dbReference>
<sequence length="146" mass="16838">MQKTAITWRHFSMQPFSNASKTTLSSTSMKRFHDTQWFAWRYSSLDENAYALIALVILIPIIFALILCICLCCMYRYRKRQLTRNITDLPIRLSDQHKIAVSTIFYNSNYDPVAFEALPPTYYEVSQTKTEPLLATGNTVPPNSSN</sequence>
<gene>
    <name evidence="3" type="ORF">BYL167_LOCUS38326</name>
    <name evidence="2" type="ORF">CJN711_LOCUS12843</name>
</gene>
<reference evidence="2" key="1">
    <citation type="submission" date="2021-02" db="EMBL/GenBank/DDBJ databases">
        <authorList>
            <person name="Nowell W R."/>
        </authorList>
    </citation>
    <scope>NUCLEOTIDE SEQUENCE</scope>
</reference>
<evidence type="ECO:0000313" key="4">
    <source>
        <dbReference type="Proteomes" id="UP000663855"/>
    </source>
</evidence>
<organism evidence="2 4">
    <name type="scientific">Rotaria magnacalcarata</name>
    <dbReference type="NCBI Taxonomy" id="392030"/>
    <lineage>
        <taxon>Eukaryota</taxon>
        <taxon>Metazoa</taxon>
        <taxon>Spiralia</taxon>
        <taxon>Gnathifera</taxon>
        <taxon>Rotifera</taxon>
        <taxon>Eurotatoria</taxon>
        <taxon>Bdelloidea</taxon>
        <taxon>Philodinida</taxon>
        <taxon>Philodinidae</taxon>
        <taxon>Rotaria</taxon>
    </lineage>
</organism>
<evidence type="ECO:0000313" key="2">
    <source>
        <dbReference type="EMBL" id="CAF1217830.1"/>
    </source>
</evidence>
<evidence type="ECO:0000256" key="1">
    <source>
        <dbReference type="SAM" id="Phobius"/>
    </source>
</evidence>
<dbReference type="Proteomes" id="UP000663855">
    <property type="component" value="Unassembled WGS sequence"/>
</dbReference>
<dbReference type="AlphaFoldDB" id="A0A814XH62"/>
<protein>
    <submittedName>
        <fullName evidence="2">Uncharacterized protein</fullName>
    </submittedName>
</protein>
<keyword evidence="1" id="KW-0472">Membrane</keyword>
<accession>A0A814XH62</accession>
<dbReference type="Proteomes" id="UP000681967">
    <property type="component" value="Unassembled WGS sequence"/>
</dbReference>
<comment type="caution">
    <text evidence="2">The sequence shown here is derived from an EMBL/GenBank/DDBJ whole genome shotgun (WGS) entry which is preliminary data.</text>
</comment>
<keyword evidence="1" id="KW-0812">Transmembrane</keyword>
<dbReference type="EMBL" id="CAJNOV010005609">
    <property type="protein sequence ID" value="CAF1217830.1"/>
    <property type="molecule type" value="Genomic_DNA"/>
</dbReference>
<name>A0A814XH62_9BILA</name>
<proteinExistence type="predicted"/>